<dbReference type="Ensembl" id="ENSPSMT00000039202.1">
    <property type="protein sequence ID" value="ENSPSMP00000034014.1"/>
    <property type="gene ID" value="ENSPSMG00000023443.1"/>
</dbReference>
<evidence type="ECO:0000313" key="1">
    <source>
        <dbReference type="Ensembl" id="ENSPSMP00000034014.1"/>
    </source>
</evidence>
<sequence>YILAPSAIQLTQLIQGYKGACQAQLDSGVRLEGLTKNVTVRETFTTGQTVGTFLLQMLSSRMLVCYSIGMWDKCCQFNL</sequence>
<evidence type="ECO:0000313" key="2">
    <source>
        <dbReference type="Proteomes" id="UP000694414"/>
    </source>
</evidence>
<accession>A0A8C9DTR7</accession>
<reference evidence="1" key="1">
    <citation type="submission" date="2025-08" db="UniProtKB">
        <authorList>
            <consortium name="Ensembl"/>
        </authorList>
    </citation>
    <scope>IDENTIFICATION</scope>
</reference>
<proteinExistence type="predicted"/>
<dbReference type="AlphaFoldDB" id="A0A8C9DTR7"/>
<keyword evidence="2" id="KW-1185">Reference proteome</keyword>
<dbReference type="Proteomes" id="UP000694414">
    <property type="component" value="Unplaced"/>
</dbReference>
<organism evidence="1 2">
    <name type="scientific">Prolemur simus</name>
    <name type="common">Greater bamboo lemur</name>
    <name type="synonym">Hapalemur simus</name>
    <dbReference type="NCBI Taxonomy" id="1328070"/>
    <lineage>
        <taxon>Eukaryota</taxon>
        <taxon>Metazoa</taxon>
        <taxon>Chordata</taxon>
        <taxon>Craniata</taxon>
        <taxon>Vertebrata</taxon>
        <taxon>Euteleostomi</taxon>
        <taxon>Mammalia</taxon>
        <taxon>Eutheria</taxon>
        <taxon>Euarchontoglires</taxon>
        <taxon>Primates</taxon>
        <taxon>Strepsirrhini</taxon>
        <taxon>Lemuriformes</taxon>
        <taxon>Lemuridae</taxon>
        <taxon>Prolemur</taxon>
    </lineage>
</organism>
<reference evidence="1" key="2">
    <citation type="submission" date="2025-09" db="UniProtKB">
        <authorList>
            <consortium name="Ensembl"/>
        </authorList>
    </citation>
    <scope>IDENTIFICATION</scope>
</reference>
<name>A0A8C9DTR7_PROSS</name>
<protein>
    <submittedName>
        <fullName evidence="1">Uncharacterized protein</fullName>
    </submittedName>
</protein>